<evidence type="ECO:0000313" key="1">
    <source>
        <dbReference type="EMBL" id="RRT75334.1"/>
    </source>
</evidence>
<gene>
    <name evidence="1" type="ORF">B296_00012782</name>
</gene>
<proteinExistence type="predicted"/>
<reference evidence="1 2" key="1">
    <citation type="journal article" date="2014" name="Agronomy (Basel)">
        <title>A Draft Genome Sequence for Ensete ventricosum, the Drought-Tolerant Tree Against Hunger.</title>
        <authorList>
            <person name="Harrison J."/>
            <person name="Moore K.A."/>
            <person name="Paszkiewicz K."/>
            <person name="Jones T."/>
            <person name="Grant M."/>
            <person name="Ambacheew D."/>
            <person name="Muzemil S."/>
            <person name="Studholme D.J."/>
        </authorList>
    </citation>
    <scope>NUCLEOTIDE SEQUENCE [LARGE SCALE GENOMIC DNA]</scope>
</reference>
<dbReference type="AlphaFoldDB" id="A0A427AGJ1"/>
<evidence type="ECO:0000313" key="2">
    <source>
        <dbReference type="Proteomes" id="UP000287651"/>
    </source>
</evidence>
<accession>A0A427AGJ1</accession>
<organism evidence="1 2">
    <name type="scientific">Ensete ventricosum</name>
    <name type="common">Abyssinian banana</name>
    <name type="synonym">Musa ensete</name>
    <dbReference type="NCBI Taxonomy" id="4639"/>
    <lineage>
        <taxon>Eukaryota</taxon>
        <taxon>Viridiplantae</taxon>
        <taxon>Streptophyta</taxon>
        <taxon>Embryophyta</taxon>
        <taxon>Tracheophyta</taxon>
        <taxon>Spermatophyta</taxon>
        <taxon>Magnoliopsida</taxon>
        <taxon>Liliopsida</taxon>
        <taxon>Zingiberales</taxon>
        <taxon>Musaceae</taxon>
        <taxon>Ensete</taxon>
    </lineage>
</organism>
<comment type="caution">
    <text evidence="1">The sequence shown here is derived from an EMBL/GenBank/DDBJ whole genome shotgun (WGS) entry which is preliminary data.</text>
</comment>
<sequence>MCAEELWRRLIKHSEVLFPEKNCMYRERDCERDEIYSLWRKEICVIDGHSKEGAVNKLILSKDKTGWDMNDAYRISISNNDLWFYGTKLGSFKYSITSKTFT</sequence>
<name>A0A427AGJ1_ENSVE</name>
<protein>
    <submittedName>
        <fullName evidence="1">Uncharacterized protein</fullName>
    </submittedName>
</protein>
<dbReference type="EMBL" id="AMZH03002512">
    <property type="protein sequence ID" value="RRT75334.1"/>
    <property type="molecule type" value="Genomic_DNA"/>
</dbReference>
<dbReference type="Proteomes" id="UP000287651">
    <property type="component" value="Unassembled WGS sequence"/>
</dbReference>